<name>A0A6M5YC04_9BACT</name>
<dbReference type="Proteomes" id="UP000502756">
    <property type="component" value="Chromosome"/>
</dbReference>
<dbReference type="AlphaFoldDB" id="A0A6M5YC04"/>
<evidence type="ECO:0000313" key="1">
    <source>
        <dbReference type="EMBL" id="QJW90836.1"/>
    </source>
</evidence>
<accession>A0A6M5YC04</accession>
<dbReference type="KEGG" id="stae:HNV11_16355"/>
<evidence type="ECO:0000313" key="2">
    <source>
        <dbReference type="Proteomes" id="UP000502756"/>
    </source>
</evidence>
<gene>
    <name evidence="1" type="ORF">HNV11_16355</name>
</gene>
<dbReference type="RefSeq" id="WP_171740681.1">
    <property type="nucleotide sequence ID" value="NZ_CP053435.1"/>
</dbReference>
<proteinExistence type="predicted"/>
<reference evidence="1 2" key="1">
    <citation type="submission" date="2020-05" db="EMBL/GenBank/DDBJ databases">
        <title>Genome sequencing of Spirosoma sp. TS118.</title>
        <authorList>
            <person name="Lee J.-H."/>
            <person name="Jeong S."/>
            <person name="Zhao L."/>
            <person name="Jung J.-H."/>
            <person name="Kim M.-K."/>
            <person name="Lim S."/>
        </authorList>
    </citation>
    <scope>NUCLEOTIDE SEQUENCE [LARGE SCALE GENOMIC DNA]</scope>
    <source>
        <strain evidence="1 2">TS118</strain>
    </source>
</reference>
<protein>
    <submittedName>
        <fullName evidence="1">Uncharacterized protein</fullName>
    </submittedName>
</protein>
<keyword evidence="2" id="KW-1185">Reference proteome</keyword>
<organism evidence="1 2">
    <name type="scientific">Spirosoma taeanense</name>
    <dbReference type="NCBI Taxonomy" id="2735870"/>
    <lineage>
        <taxon>Bacteria</taxon>
        <taxon>Pseudomonadati</taxon>
        <taxon>Bacteroidota</taxon>
        <taxon>Cytophagia</taxon>
        <taxon>Cytophagales</taxon>
        <taxon>Cytophagaceae</taxon>
        <taxon>Spirosoma</taxon>
    </lineage>
</organism>
<sequence>MIEENMPSHYIHYLPRRAYLRFLNDKQSPNFEQQDRSHTKDVDEPWYAEDQRLDSGFLRPTYHITRSNSGPAEAIKPGDTIWIISQLFSPWGHLPPALDAKVDVQEVINQQDGTIKFIAAASSIWFPLADISKILNELYTVPKIGQPTHLMSDKNKPVGIYLQSIRKLESSTRLLEWSNKLKKRDFKFISYRIKDGTECAYKCAQKLLKKKKAVYWDRWSLPRRLVERRETVDDKALNLTLESVISDPKCSTVYGIESPLYSDPTSYAQREATLAKQLGKYLSVPC</sequence>
<dbReference type="EMBL" id="CP053435">
    <property type="protein sequence ID" value="QJW90836.1"/>
    <property type="molecule type" value="Genomic_DNA"/>
</dbReference>